<organism evidence="2 3">
    <name type="scientific">Candidatus Yanofskybacteria bacterium GW2011_GWE2_40_11</name>
    <dbReference type="NCBI Taxonomy" id="1619033"/>
    <lineage>
        <taxon>Bacteria</taxon>
        <taxon>Candidatus Yanofskyibacteriota</taxon>
    </lineage>
</organism>
<feature type="compositionally biased region" description="Basic residues" evidence="1">
    <location>
        <begin position="335"/>
        <end position="344"/>
    </location>
</feature>
<dbReference type="AlphaFoldDB" id="A0A0G0QRH2"/>
<reference evidence="2 3" key="1">
    <citation type="journal article" date="2015" name="Nature">
        <title>rRNA introns, odd ribosomes, and small enigmatic genomes across a large radiation of phyla.</title>
        <authorList>
            <person name="Brown C.T."/>
            <person name="Hug L.A."/>
            <person name="Thomas B.C."/>
            <person name="Sharon I."/>
            <person name="Castelle C.J."/>
            <person name="Singh A."/>
            <person name="Wilkins M.J."/>
            <person name="Williams K.H."/>
            <person name="Banfield J.F."/>
        </authorList>
    </citation>
    <scope>NUCLEOTIDE SEQUENCE [LARGE SCALE GENOMIC DNA]</scope>
</reference>
<evidence type="ECO:0000313" key="2">
    <source>
        <dbReference type="EMBL" id="KKR39961.1"/>
    </source>
</evidence>
<dbReference type="Proteomes" id="UP000034072">
    <property type="component" value="Unassembled WGS sequence"/>
</dbReference>
<name>A0A0G0QRH2_9BACT</name>
<comment type="caution">
    <text evidence="2">The sequence shown here is derived from an EMBL/GenBank/DDBJ whole genome shotgun (WGS) entry which is preliminary data.</text>
</comment>
<evidence type="ECO:0000313" key="3">
    <source>
        <dbReference type="Proteomes" id="UP000034072"/>
    </source>
</evidence>
<dbReference type="EMBL" id="LBXZ01000012">
    <property type="protein sequence ID" value="KKR39961.1"/>
    <property type="molecule type" value="Genomic_DNA"/>
</dbReference>
<feature type="region of interest" description="Disordered" evidence="1">
    <location>
        <begin position="311"/>
        <end position="344"/>
    </location>
</feature>
<protein>
    <submittedName>
        <fullName evidence="2">Uncharacterized protein</fullName>
    </submittedName>
</protein>
<sequence>MGGGGSYYDRDVTSNVYRGSNGVTSVAETALQQSYMDPALSPMNRRLVCNAGNPLVYDFDETGSMGILPKIIWDKWPGIVGQIVARKYLPDPMMSVAATGDIRSDVSPLQMADFAALRNLDRWFKRIHFEGNGGGQGSESYALTAYYYAYLVKMPKAVKPIYLITGDEAFVPDLYASDLRDHFGGEHKNISAREVFTDLIEKFKGNVFLIHRRYTGATTREGWNNTSIVGQWTEVLGSERIIILPEDLAIGDLTLGVYALVSGARTLEQYLEDMRTRPLDLAEGVEYKPQSEKRIKQIGTALKDLDEWVRNRKPTRSKAKSTARVKELPNETSSSKKKPSTLKI</sequence>
<gene>
    <name evidence="2" type="ORF">UT75_C0012G0005</name>
</gene>
<proteinExistence type="predicted"/>
<accession>A0A0G0QRH2</accession>
<feature type="compositionally biased region" description="Basic residues" evidence="1">
    <location>
        <begin position="311"/>
        <end position="323"/>
    </location>
</feature>
<evidence type="ECO:0000256" key="1">
    <source>
        <dbReference type="SAM" id="MobiDB-lite"/>
    </source>
</evidence>